<evidence type="ECO:0000256" key="2">
    <source>
        <dbReference type="ARBA" id="ARBA00022741"/>
    </source>
</evidence>
<evidence type="ECO:0000256" key="3">
    <source>
        <dbReference type="ARBA" id="ARBA00022763"/>
    </source>
</evidence>
<reference evidence="18 19" key="1">
    <citation type="journal article" date="2016" name="Appl. Environ. Microbiol.">
        <title>Lack of Overt Genome Reduction in the Bryostatin-Producing Bryozoan Symbiont "Candidatus Endobugula sertula".</title>
        <authorList>
            <person name="Miller I.J."/>
            <person name="Vanee N."/>
            <person name="Fong S.S."/>
            <person name="Lim-Fong G.E."/>
            <person name="Kwan J.C."/>
        </authorList>
    </citation>
    <scope>NUCLEOTIDE SEQUENCE [LARGE SCALE GENOMIC DNA]</scope>
    <source>
        <strain evidence="18">AB1-4</strain>
    </source>
</reference>
<evidence type="ECO:0000259" key="17">
    <source>
        <dbReference type="PROSITE" id="PS51217"/>
    </source>
</evidence>
<dbReference type="GO" id="GO:0033202">
    <property type="term" value="C:DNA helicase complex"/>
    <property type="evidence" value="ECO:0007669"/>
    <property type="project" value="TreeGrafter"/>
</dbReference>
<keyword evidence="1" id="KW-0540">Nuclease</keyword>
<feature type="domain" description="UvrD-like helicase C-terminal" evidence="17">
    <location>
        <begin position="510"/>
        <end position="792"/>
    </location>
</feature>
<name>A0A1D2QP91_9GAMM</name>
<keyword evidence="8" id="KW-0238">DNA-binding</keyword>
<evidence type="ECO:0000256" key="1">
    <source>
        <dbReference type="ARBA" id="ARBA00022722"/>
    </source>
</evidence>
<proteinExistence type="predicted"/>
<dbReference type="Pfam" id="PF00580">
    <property type="entry name" value="UvrD-helicase"/>
    <property type="match status" value="1"/>
</dbReference>
<keyword evidence="10" id="KW-0413">Isomerase</keyword>
<feature type="binding site" evidence="15">
    <location>
        <begin position="27"/>
        <end position="34"/>
    </location>
    <ligand>
        <name>ATP</name>
        <dbReference type="ChEBI" id="CHEBI:30616"/>
    </ligand>
</feature>
<dbReference type="InterPro" id="IPR027417">
    <property type="entry name" value="P-loop_NTPase"/>
</dbReference>
<dbReference type="PANTHER" id="PTHR11070:SF2">
    <property type="entry name" value="ATP-DEPENDENT DNA HELICASE SRS2"/>
    <property type="match status" value="1"/>
</dbReference>
<organism evidence="18 19">
    <name type="scientific">Candidatus Endobugula sertula</name>
    <name type="common">Bugula neritina bacterial symbiont</name>
    <dbReference type="NCBI Taxonomy" id="62101"/>
    <lineage>
        <taxon>Bacteria</taxon>
        <taxon>Pseudomonadati</taxon>
        <taxon>Pseudomonadota</taxon>
        <taxon>Gammaproteobacteria</taxon>
        <taxon>Cellvibrionales</taxon>
        <taxon>Cellvibrionaceae</taxon>
        <taxon>Candidatus Endobugula</taxon>
    </lineage>
</organism>
<dbReference type="AlphaFoldDB" id="A0A1D2QP91"/>
<dbReference type="PROSITE" id="PS51198">
    <property type="entry name" value="UVRD_HELICASE_ATP_BIND"/>
    <property type="match status" value="1"/>
</dbReference>
<evidence type="ECO:0000256" key="6">
    <source>
        <dbReference type="ARBA" id="ARBA00022839"/>
    </source>
</evidence>
<evidence type="ECO:0000256" key="8">
    <source>
        <dbReference type="ARBA" id="ARBA00023125"/>
    </source>
</evidence>
<dbReference type="STRING" id="62101.AB835_09175"/>
<evidence type="ECO:0000256" key="7">
    <source>
        <dbReference type="ARBA" id="ARBA00022840"/>
    </source>
</evidence>
<keyword evidence="3" id="KW-0227">DNA damage</keyword>
<sequence length="1180" mass="134498">MIANKRLIDQAARQRALNTQLSFAVSAPAGSGKTGLLTQRVLALLAQCDEPENVLAITFTRKAAAEMQARILEALDNAQQQPTEPEADYEKTTWHLAQAVLQRNKDKQWQLLSCPNRLRIMTIDSLCRSLSQQMPFESQLGHTSEILDNVNRAYQLAARETLQQLHRPSEIQGDLIRLVKHFNNQLDQIETLFIRLLVKRDQWLGIVFQTKNQRELLEAMLVEVIEEHLQSLQHTLLPIASELVLLADHAANNLQDSSSPIKSCLGLTGLPSADSSFIPQWLGIAELLLTQAGSLRKSATKTIGFLSPLDRSLSPEQKESAKIFKQRMAELLTEAQKISELESTLHQIRTLPSSGYSENQWELLDSLTHVLINLASNLHITFQQLGKIDYLAVTLAALDALGEPDRPTNLALALDYKIQHILVDEFQDTSTTQLELLQRLTAGWQTHDGRTLFVVGDAMQSCYRFRDANVGIFLDVRQHGISDITLEPLNLQVNFRSQQGIVNWVNQSFQRIFPAVNNSNRGAVAYSPSTSFKSALNIPAVETHLLAYEDNLLSRQDEARVVTDIIQQTQRQRPKDSLVVLVRSKAHAQTIISSFNDSGITYQANDIDRLDTCMPVLDMLSLTKALLYPQDRIAWLAILRAPWCGLNMHDLHTLVHDRKEGEHWPLLISRILDIAQQDGIIHHLSSAGQKKLQRFARVISTALAQQKRHSLRHWIHGIWLALGGPGLLINIHDKENVNTFLALLDHYEQGGTITRWQDLEQAVNELYAKPTISDKENSVPPVQIMTIHKSKGLEFDTVIIPSLDKRSRSSNKELLLWLERIDYSEQTHQQQRQLLISPINATGDNKDPIYHFIQQQHTEKDQLESDRLLYVGCTRAIKQLHLVAYAGIDHRTYEGSGPLTLKHLKEPSSQTLLQRLWSAIGQNDQQNLLHIIEPNKQKDSQAMSKKTTKLSHPSHIASLPPNWEAPVIQKNELLKPYRGTNQLATVNHRNNTTRKNVATPDALMQREQRYIGTVIHLALQHITETGYKNWNRTRIQKQQCLWKIQLAQKGINPRRLDQAVDIVHQAIDKTLNDKTGQWLLDNTHEDSATELQLWDSKGQHIIDRTFIDTKVIKGMKERIRWVVDYKNSQPSENQTQEAFINEQKQQHQKQLQYYTTLFNHERIPTCSALYFPLNHLWVEI</sequence>
<dbReference type="Gene3D" id="3.40.50.300">
    <property type="entry name" value="P-loop containing nucleotide triphosphate hydrolases"/>
    <property type="match status" value="4"/>
</dbReference>
<evidence type="ECO:0000256" key="4">
    <source>
        <dbReference type="ARBA" id="ARBA00022801"/>
    </source>
</evidence>
<dbReference type="InterPro" id="IPR014017">
    <property type="entry name" value="DNA_helicase_UvrD-like_C"/>
</dbReference>
<evidence type="ECO:0000256" key="14">
    <source>
        <dbReference type="ARBA" id="ARBA00048988"/>
    </source>
</evidence>
<dbReference type="SUPFAM" id="SSF52540">
    <property type="entry name" value="P-loop containing nucleoside triphosphate hydrolases"/>
    <property type="match status" value="1"/>
</dbReference>
<evidence type="ECO:0000313" key="18">
    <source>
        <dbReference type="EMBL" id="ODS23382.1"/>
    </source>
</evidence>
<dbReference type="Proteomes" id="UP000242502">
    <property type="component" value="Unassembled WGS sequence"/>
</dbReference>
<keyword evidence="4 15" id="KW-0378">Hydrolase</keyword>
<keyword evidence="7 15" id="KW-0067">ATP-binding</keyword>
<evidence type="ECO:0000256" key="10">
    <source>
        <dbReference type="ARBA" id="ARBA00023235"/>
    </source>
</evidence>
<dbReference type="GO" id="GO:0005524">
    <property type="term" value="F:ATP binding"/>
    <property type="evidence" value="ECO:0007669"/>
    <property type="project" value="UniProtKB-UniRule"/>
</dbReference>
<dbReference type="EMBL" id="MDLC01000030">
    <property type="protein sequence ID" value="ODS23382.1"/>
    <property type="molecule type" value="Genomic_DNA"/>
</dbReference>
<protein>
    <recommendedName>
        <fullName evidence="12">DNA 3'-5' helicase</fullName>
        <ecNumber evidence="12">5.6.2.4</ecNumber>
    </recommendedName>
    <alternativeName>
        <fullName evidence="13">DNA 3'-5' helicase II</fullName>
    </alternativeName>
</protein>
<keyword evidence="6" id="KW-0269">Exonuclease</keyword>
<evidence type="ECO:0000259" key="16">
    <source>
        <dbReference type="PROSITE" id="PS51198"/>
    </source>
</evidence>
<dbReference type="GO" id="GO:0000725">
    <property type="term" value="P:recombinational repair"/>
    <property type="evidence" value="ECO:0007669"/>
    <property type="project" value="TreeGrafter"/>
</dbReference>
<accession>A0A1D2QP91</accession>
<evidence type="ECO:0000256" key="5">
    <source>
        <dbReference type="ARBA" id="ARBA00022806"/>
    </source>
</evidence>
<evidence type="ECO:0000256" key="12">
    <source>
        <dbReference type="ARBA" id="ARBA00034808"/>
    </source>
</evidence>
<dbReference type="PROSITE" id="PS51217">
    <property type="entry name" value="UVRD_HELICASE_CTER"/>
    <property type="match status" value="1"/>
</dbReference>
<dbReference type="InterPro" id="IPR014016">
    <property type="entry name" value="UvrD-like_ATP-bd"/>
</dbReference>
<dbReference type="GO" id="GO:0005829">
    <property type="term" value="C:cytosol"/>
    <property type="evidence" value="ECO:0007669"/>
    <property type="project" value="TreeGrafter"/>
</dbReference>
<dbReference type="GO" id="GO:0043138">
    <property type="term" value="F:3'-5' DNA helicase activity"/>
    <property type="evidence" value="ECO:0007669"/>
    <property type="project" value="UniProtKB-EC"/>
</dbReference>
<feature type="domain" description="UvrD-like helicase ATP-binding" evidence="16">
    <location>
        <begin position="6"/>
        <end position="498"/>
    </location>
</feature>
<dbReference type="PANTHER" id="PTHR11070">
    <property type="entry name" value="UVRD / RECB / PCRA DNA HELICASE FAMILY MEMBER"/>
    <property type="match status" value="1"/>
</dbReference>
<comment type="catalytic activity">
    <reaction evidence="14">
        <text>ATP + H2O = ADP + phosphate + H(+)</text>
        <dbReference type="Rhea" id="RHEA:13065"/>
        <dbReference type="ChEBI" id="CHEBI:15377"/>
        <dbReference type="ChEBI" id="CHEBI:15378"/>
        <dbReference type="ChEBI" id="CHEBI:30616"/>
        <dbReference type="ChEBI" id="CHEBI:43474"/>
        <dbReference type="ChEBI" id="CHEBI:456216"/>
        <dbReference type="EC" id="5.6.2.4"/>
    </reaction>
</comment>
<comment type="caution">
    <text evidence="18">The sequence shown here is derived from an EMBL/GenBank/DDBJ whole genome shotgun (WGS) entry which is preliminary data.</text>
</comment>
<dbReference type="Gene3D" id="3.90.320.10">
    <property type="match status" value="1"/>
</dbReference>
<gene>
    <name evidence="18" type="ORF">AB835_09175</name>
</gene>
<evidence type="ECO:0000256" key="13">
    <source>
        <dbReference type="ARBA" id="ARBA00034923"/>
    </source>
</evidence>
<evidence type="ECO:0000256" key="15">
    <source>
        <dbReference type="PROSITE-ProRule" id="PRU00560"/>
    </source>
</evidence>
<dbReference type="InterPro" id="IPR011604">
    <property type="entry name" value="PDDEXK-like_dom_sf"/>
</dbReference>
<dbReference type="EC" id="5.6.2.4" evidence="12"/>
<keyword evidence="5 15" id="KW-0347">Helicase</keyword>
<dbReference type="InterPro" id="IPR000212">
    <property type="entry name" value="DNA_helicase_UvrD/REP"/>
</dbReference>
<evidence type="ECO:0000256" key="9">
    <source>
        <dbReference type="ARBA" id="ARBA00023204"/>
    </source>
</evidence>
<dbReference type="GO" id="GO:0004527">
    <property type="term" value="F:exonuclease activity"/>
    <property type="evidence" value="ECO:0007669"/>
    <property type="project" value="UniProtKB-KW"/>
</dbReference>
<keyword evidence="2 15" id="KW-0547">Nucleotide-binding</keyword>
<keyword evidence="9" id="KW-0234">DNA repair</keyword>
<dbReference type="Pfam" id="PF13361">
    <property type="entry name" value="UvrD_C"/>
    <property type="match status" value="1"/>
</dbReference>
<evidence type="ECO:0000256" key="11">
    <source>
        <dbReference type="ARBA" id="ARBA00034617"/>
    </source>
</evidence>
<evidence type="ECO:0000313" key="19">
    <source>
        <dbReference type="Proteomes" id="UP000242502"/>
    </source>
</evidence>
<comment type="catalytic activity">
    <reaction evidence="11">
        <text>Couples ATP hydrolysis with the unwinding of duplex DNA by translocating in the 3'-5' direction.</text>
        <dbReference type="EC" id="5.6.2.4"/>
    </reaction>
</comment>
<dbReference type="GO" id="GO:0016887">
    <property type="term" value="F:ATP hydrolysis activity"/>
    <property type="evidence" value="ECO:0007669"/>
    <property type="project" value="RHEA"/>
</dbReference>
<dbReference type="GO" id="GO:0003677">
    <property type="term" value="F:DNA binding"/>
    <property type="evidence" value="ECO:0007669"/>
    <property type="project" value="UniProtKB-KW"/>
</dbReference>